<dbReference type="NCBIfam" id="TIGR02532">
    <property type="entry name" value="IV_pilin_GFxxxE"/>
    <property type="match status" value="1"/>
</dbReference>
<feature type="transmembrane region" description="Helical" evidence="1">
    <location>
        <begin position="12"/>
        <end position="36"/>
    </location>
</feature>
<dbReference type="EMBL" id="JANUEK010000003">
    <property type="protein sequence ID" value="MCS4279310.1"/>
    <property type="molecule type" value="Genomic_DNA"/>
</dbReference>
<dbReference type="Pfam" id="PF07963">
    <property type="entry name" value="N_methyl"/>
    <property type="match status" value="1"/>
</dbReference>
<gene>
    <name evidence="2" type="ORF">M2412_001286</name>
</gene>
<dbReference type="SUPFAM" id="SSF54523">
    <property type="entry name" value="Pili subunits"/>
    <property type="match status" value="1"/>
</dbReference>
<comment type="caution">
    <text evidence="2">The sequence shown here is derived from an EMBL/GenBank/DDBJ whole genome shotgun (WGS) entry which is preliminary data.</text>
</comment>
<evidence type="ECO:0000313" key="3">
    <source>
        <dbReference type="Proteomes" id="UP001320691"/>
    </source>
</evidence>
<proteinExistence type="predicted"/>
<protein>
    <submittedName>
        <fullName evidence="2">Prepilin-type N-terminal cleavage/methylation domain-containing protein</fullName>
    </submittedName>
</protein>
<keyword evidence="1" id="KW-0812">Transmembrane</keyword>
<keyword evidence="1" id="KW-1133">Transmembrane helix</keyword>
<dbReference type="InterPro" id="IPR012902">
    <property type="entry name" value="N_methyl_site"/>
</dbReference>
<evidence type="ECO:0000313" key="2">
    <source>
        <dbReference type="EMBL" id="MCS4279310.1"/>
    </source>
</evidence>
<dbReference type="InterPro" id="IPR045584">
    <property type="entry name" value="Pilin-like"/>
</dbReference>
<dbReference type="RefSeq" id="WP_259260086.1">
    <property type="nucleotide sequence ID" value="NZ_JANUEK010000003.1"/>
</dbReference>
<accession>A0AAW5PHF9</accession>
<sequence length="169" mass="18123">MRPSRARGVTLIELMIGLFIMAMLLMAAMPFGAHWVNSNRQMEARSLLWEGVSQARAMALRNPSARRATEPAAMLRLRAGTLEVMVTGADAPSWSAPVRTGVHFKLTDLQGFADADALTGSGNPDFDCVTFDARGVRLPGAEGCTDSDVALGRIAVGLSSQDPLYVDML</sequence>
<dbReference type="Gene3D" id="3.30.700.10">
    <property type="entry name" value="Glycoprotein, Type 4 Pilin"/>
    <property type="match status" value="1"/>
</dbReference>
<keyword evidence="1" id="KW-0472">Membrane</keyword>
<name>A0AAW5PHF9_9GAMM</name>
<evidence type="ECO:0000256" key="1">
    <source>
        <dbReference type="SAM" id="Phobius"/>
    </source>
</evidence>
<dbReference type="PROSITE" id="PS00409">
    <property type="entry name" value="PROKAR_NTER_METHYL"/>
    <property type="match status" value="1"/>
</dbReference>
<dbReference type="Proteomes" id="UP001320691">
    <property type="component" value="Unassembled WGS sequence"/>
</dbReference>
<dbReference type="AlphaFoldDB" id="A0AAW5PHF9"/>
<reference evidence="2" key="1">
    <citation type="submission" date="2022-08" db="EMBL/GenBank/DDBJ databases">
        <title>Genomic analyses of the natural microbiome of Caenorhabditis elegans.</title>
        <authorList>
            <person name="Samuel B."/>
        </authorList>
    </citation>
    <scope>NUCLEOTIDE SEQUENCE</scope>
    <source>
        <strain evidence="2">BIGb0277</strain>
    </source>
</reference>
<organism evidence="2 3">
    <name type="scientific">Stenotrophomonas rhizophila</name>
    <dbReference type="NCBI Taxonomy" id="216778"/>
    <lineage>
        <taxon>Bacteria</taxon>
        <taxon>Pseudomonadati</taxon>
        <taxon>Pseudomonadota</taxon>
        <taxon>Gammaproteobacteria</taxon>
        <taxon>Lysobacterales</taxon>
        <taxon>Lysobacteraceae</taxon>
        <taxon>Stenotrophomonas</taxon>
    </lineage>
</organism>